<keyword evidence="5" id="KW-0255">Endonuclease</keyword>
<keyword evidence="3" id="KW-0548">Nucleotidyltransferase</keyword>
<proteinExistence type="predicted"/>
<dbReference type="InterPro" id="IPR021109">
    <property type="entry name" value="Peptidase_aspartic_dom_sf"/>
</dbReference>
<dbReference type="Pfam" id="PF17921">
    <property type="entry name" value="Integrase_H2C2"/>
    <property type="match status" value="1"/>
</dbReference>
<dbReference type="Gene3D" id="3.30.70.270">
    <property type="match status" value="3"/>
</dbReference>
<evidence type="ECO:0000256" key="6">
    <source>
        <dbReference type="ARBA" id="ARBA00022801"/>
    </source>
</evidence>
<evidence type="ECO:0000256" key="9">
    <source>
        <dbReference type="ARBA" id="ARBA00022908"/>
    </source>
</evidence>
<dbReference type="Pfam" id="PF00665">
    <property type="entry name" value="rve"/>
    <property type="match status" value="1"/>
</dbReference>
<dbReference type="Gene3D" id="3.30.420.10">
    <property type="entry name" value="Ribonuclease H-like superfamily/Ribonuclease H"/>
    <property type="match status" value="1"/>
</dbReference>
<dbReference type="InterPro" id="IPR043128">
    <property type="entry name" value="Rev_trsase/Diguanyl_cyclase"/>
</dbReference>
<keyword evidence="6" id="KW-0378">Hydrolase</keyword>
<keyword evidence="10" id="KW-0695">RNA-directed DNA polymerase</keyword>
<feature type="compositionally biased region" description="Basic and acidic residues" evidence="11">
    <location>
        <begin position="1625"/>
        <end position="1640"/>
    </location>
</feature>
<keyword evidence="2" id="KW-0808">Transferase</keyword>
<dbReference type="SUPFAM" id="SSF53098">
    <property type="entry name" value="Ribonuclease H-like"/>
    <property type="match status" value="1"/>
</dbReference>
<dbReference type="SUPFAM" id="SSF56672">
    <property type="entry name" value="DNA/RNA polymerases"/>
    <property type="match status" value="2"/>
</dbReference>
<dbReference type="Gene3D" id="1.10.340.70">
    <property type="match status" value="1"/>
</dbReference>
<feature type="region of interest" description="Disordered" evidence="11">
    <location>
        <begin position="327"/>
        <end position="393"/>
    </location>
</feature>
<dbReference type="InterPro" id="IPR041588">
    <property type="entry name" value="Integrase_H2C2"/>
</dbReference>
<evidence type="ECO:0000313" key="13">
    <source>
        <dbReference type="EMBL" id="UYV74121.1"/>
    </source>
</evidence>
<feature type="region of interest" description="Disordered" evidence="11">
    <location>
        <begin position="1597"/>
        <end position="1719"/>
    </location>
</feature>
<dbReference type="InterPro" id="IPR036397">
    <property type="entry name" value="RNaseH_sf"/>
</dbReference>
<evidence type="ECO:0000256" key="4">
    <source>
        <dbReference type="ARBA" id="ARBA00022722"/>
    </source>
</evidence>
<keyword evidence="7" id="KW-0460">Magnesium</keyword>
<dbReference type="PROSITE" id="PS50994">
    <property type="entry name" value="INTEGRASE"/>
    <property type="match status" value="1"/>
</dbReference>
<evidence type="ECO:0000256" key="1">
    <source>
        <dbReference type="ARBA" id="ARBA00012493"/>
    </source>
</evidence>
<evidence type="ECO:0000259" key="12">
    <source>
        <dbReference type="PROSITE" id="PS50994"/>
    </source>
</evidence>
<dbReference type="InterPro" id="IPR001969">
    <property type="entry name" value="Aspartic_peptidase_AS"/>
</dbReference>
<evidence type="ECO:0000256" key="10">
    <source>
        <dbReference type="ARBA" id="ARBA00022918"/>
    </source>
</evidence>
<reference evidence="13 14" key="1">
    <citation type="submission" date="2022-01" db="EMBL/GenBank/DDBJ databases">
        <title>A chromosomal length assembly of Cordylochernes scorpioides.</title>
        <authorList>
            <person name="Zeh D."/>
            <person name="Zeh J."/>
        </authorList>
    </citation>
    <scope>NUCLEOTIDE SEQUENCE [LARGE SCALE GENOMIC DNA]</scope>
    <source>
        <strain evidence="13">IN4F17</strain>
        <tissue evidence="13">Whole Body</tissue>
    </source>
</reference>
<dbReference type="Pfam" id="PF17919">
    <property type="entry name" value="RT_RNaseH_2"/>
    <property type="match status" value="2"/>
</dbReference>
<dbReference type="EC" id="2.7.7.49" evidence="1"/>
<feature type="domain" description="Integrase catalytic" evidence="12">
    <location>
        <begin position="1431"/>
        <end position="1593"/>
    </location>
</feature>
<evidence type="ECO:0000256" key="8">
    <source>
        <dbReference type="ARBA" id="ARBA00022884"/>
    </source>
</evidence>
<dbReference type="SUPFAM" id="SSF50630">
    <property type="entry name" value="Acid proteases"/>
    <property type="match status" value="1"/>
</dbReference>
<feature type="compositionally biased region" description="Basic and acidic residues" evidence="11">
    <location>
        <begin position="1670"/>
        <end position="1679"/>
    </location>
</feature>
<dbReference type="CDD" id="cd09274">
    <property type="entry name" value="RNase_HI_RT_Ty3"/>
    <property type="match status" value="1"/>
</dbReference>
<dbReference type="EMBL" id="CP092873">
    <property type="protein sequence ID" value="UYV74121.1"/>
    <property type="molecule type" value="Genomic_DNA"/>
</dbReference>
<name>A0ABY6KZ17_9ARAC</name>
<dbReference type="PANTHER" id="PTHR37984">
    <property type="entry name" value="PROTEIN CBG26694"/>
    <property type="match status" value="1"/>
</dbReference>
<gene>
    <name evidence="13" type="ORF">LAZ67_11002177</name>
</gene>
<dbReference type="Gene3D" id="3.10.10.10">
    <property type="entry name" value="HIV Type 1 Reverse Transcriptase, subunit A, domain 1"/>
    <property type="match status" value="1"/>
</dbReference>
<keyword evidence="8" id="KW-0694">RNA-binding</keyword>
<organism evidence="13 14">
    <name type="scientific">Cordylochernes scorpioides</name>
    <dbReference type="NCBI Taxonomy" id="51811"/>
    <lineage>
        <taxon>Eukaryota</taxon>
        <taxon>Metazoa</taxon>
        <taxon>Ecdysozoa</taxon>
        <taxon>Arthropoda</taxon>
        <taxon>Chelicerata</taxon>
        <taxon>Arachnida</taxon>
        <taxon>Pseudoscorpiones</taxon>
        <taxon>Cheliferoidea</taxon>
        <taxon>Chernetidae</taxon>
        <taxon>Cordylochernes</taxon>
    </lineage>
</organism>
<evidence type="ECO:0000313" key="14">
    <source>
        <dbReference type="Proteomes" id="UP001235939"/>
    </source>
</evidence>
<evidence type="ECO:0000256" key="7">
    <source>
        <dbReference type="ARBA" id="ARBA00022842"/>
    </source>
</evidence>
<keyword evidence="14" id="KW-1185">Reference proteome</keyword>
<dbReference type="Proteomes" id="UP001235939">
    <property type="component" value="Chromosome 11"/>
</dbReference>
<sequence length="1719" mass="196810">MENERDQESGSWIGERRMIVRRTLVEVLLLLAAVLQEVKLTRRAEWDRAPADGTYAAHRLLRATDREMDGATAAMGPGYLTRHPEELSPTMPDPYTSGQKKTSMWTEPSQQTQHASARAVQKSTNSTRERTGSASSPNSTARQASHTSTTRQRRTSRPRISSLRTNLPKLKLKKQSMDLQAVNGLVSTIGKIILPLTIGKLTKKENLHVVEAPLPFGILSMNTLHNFKIAIDFNQGTMFQLGAPLSTPTYNFNHVPNECTYWECQAVSQRTHHAHKPSAHGTQCAHPLVKTQSPTCQSSHAHAQHNFLTKANCLFYMPSIHKATTASNHNDKAQNVSPQQDNFHTKHTRDHPSPHNRHARVHRNKRDTRTKRRQRHHANTCTTTTNTTRPSTRNIETIHTIQQPHNRKTLRSFLSAVNAYKKFIPDYARLRTPLVNLLKKDVMWVWDDECQKAFTSLKESLTTHPTLHLYQEGLPCQVYCNASTLGIEGVLKQWLKKIKNPSGRLSRWRLRLSRYEYEVRYINGVQQYETDVITRNPFCGFLDASLIKNHQPSPSGNSSLTIDHNGLHTVSRKATGSSLPYRQCNFRISKSYMGDTGRKLSREQLGHPKTTMWSSSTSLHLGRPLKVFTKYRQSWSRQSGKLGNVHTKNEDTVALRKFREQIKVELGAKDGDRRVPTGLHESTIQLKTILKSSYKDSMLRANETSEHKKVVILLSLLVSGLLKLGNDLFFPEKMEAQTYELIVKKIRQHLEPKKKIIPQRNDATERFVAGLTSESLQKRLLQEDYEVKLERVFALAVSYELAEKDAKELHERKVARVTSHIERNRKSKYSPTKKNFTSSTKERTCYRSGMKNSHLAPACPHKSKACYKCKKIEHLSKICKAAKDALKNRYVKEQILSLKGGTEAKVTLTLDGNVLKCVVDTGSPVTLMPKTIFKKFWKVKLFPTSKNLKTLCNNPIKLVGERDVFVEEAGKKLRLIVVDEGFPEVELAEAKGVVNMNTTKGLFAYKRLPYGVAVAPNKFQRLMDNIFADIPGVACYIDDILVSGRDANEHKAKLELVFKRLEDKGLKLNKNKCRFAVDSVEYLGFRIDKNGLHPLINKIQAVSNAPEPKNIGQLRSFIGMLIYYARFIENISHILTPFYKLLKKNTHWKWTREHRILFNRCKSLLTNESVLAHYDPTKELVLACDASSYGLGVVLSHRDKNKQESPIAFASRTLTDAEKNYSQLEKEALSIVYGCEKFRQYLLGRSFVLVTDNRPLMHLFSPHKPIPLCAASRIKRWSLKLGAFHYSVEFRKTDDHVNADALSRLPLKAVERESIDEYQVLLLRKMNEVPFSFRDVAFETRRDKILSIVLRNVQEDNWQWREGIVIPPKLRTQILRDLHEMHFGIVKMKIIARRYFWWPGIDGNIEDMPRECTICQESANMPPPTISEWTWPEKPWHRLHMDLAGPFMGRMFLVIVDAYTKWLKIFILKEITSRTIIYHLRQVFARFGLPELLVTDNGRQFVSKELEEFTKMNGIRHTKTSPYNPSTNGLAERYVRYIGSDVYFRNYAAGPKWKQGTILKLLSCRHYLIGYEDQSFKRHINQLRPIKEKPEVAVLKDPRLVLPSTSTETLENHPEMKPSQIGLEIPERKLPEMELAEKPKSTGPDLAPVEDNQSPVAVSGEKVPSRSPRPQREKPRSTRQDLAPVGDNQSPVAASGGKGPSRSPRHQRTRRPPDRLHYY</sequence>
<dbReference type="PROSITE" id="PS00141">
    <property type="entry name" value="ASP_PROTEASE"/>
    <property type="match status" value="1"/>
</dbReference>
<dbReference type="Gene3D" id="4.10.60.10">
    <property type="entry name" value="Zinc finger, CCHC-type"/>
    <property type="match status" value="1"/>
</dbReference>
<dbReference type="InterPro" id="IPR041577">
    <property type="entry name" value="RT_RNaseH_2"/>
</dbReference>
<evidence type="ECO:0000256" key="5">
    <source>
        <dbReference type="ARBA" id="ARBA00022759"/>
    </source>
</evidence>
<feature type="compositionally biased region" description="Polar residues" evidence="11">
    <location>
        <begin position="327"/>
        <end position="342"/>
    </location>
</feature>
<dbReference type="InterPro" id="IPR000477">
    <property type="entry name" value="RT_dom"/>
</dbReference>
<keyword evidence="4" id="KW-0540">Nuclease</keyword>
<feature type="compositionally biased region" description="Polar residues" evidence="11">
    <location>
        <begin position="96"/>
        <end position="144"/>
    </location>
</feature>
<dbReference type="Pfam" id="PF00078">
    <property type="entry name" value="RVT_1"/>
    <property type="match status" value="1"/>
</dbReference>
<feature type="compositionally biased region" description="Basic residues" evidence="11">
    <location>
        <begin position="345"/>
        <end position="378"/>
    </location>
</feature>
<dbReference type="InterPro" id="IPR043502">
    <property type="entry name" value="DNA/RNA_pol_sf"/>
</dbReference>
<dbReference type="InterPro" id="IPR012337">
    <property type="entry name" value="RNaseH-like_sf"/>
</dbReference>
<dbReference type="CDD" id="cd01647">
    <property type="entry name" value="RT_LTR"/>
    <property type="match status" value="1"/>
</dbReference>
<evidence type="ECO:0000256" key="3">
    <source>
        <dbReference type="ARBA" id="ARBA00022695"/>
    </source>
</evidence>
<accession>A0ABY6KZ17</accession>
<evidence type="ECO:0000256" key="2">
    <source>
        <dbReference type="ARBA" id="ARBA00022679"/>
    </source>
</evidence>
<dbReference type="PANTHER" id="PTHR37984:SF13">
    <property type="entry name" value="RIBONUCLEASE H"/>
    <property type="match status" value="1"/>
</dbReference>
<protein>
    <recommendedName>
        <fullName evidence="1">RNA-directed DNA polymerase</fullName>
        <ecNumber evidence="1">2.7.7.49</ecNumber>
    </recommendedName>
</protein>
<feature type="compositionally biased region" description="Low complexity" evidence="11">
    <location>
        <begin position="379"/>
        <end position="388"/>
    </location>
</feature>
<keyword evidence="9" id="KW-0229">DNA integration</keyword>
<evidence type="ECO:0000256" key="11">
    <source>
        <dbReference type="SAM" id="MobiDB-lite"/>
    </source>
</evidence>
<feature type="region of interest" description="Disordered" evidence="11">
    <location>
        <begin position="72"/>
        <end position="165"/>
    </location>
</feature>
<dbReference type="InterPro" id="IPR001584">
    <property type="entry name" value="Integrase_cat-core"/>
</dbReference>
<dbReference type="InterPro" id="IPR050951">
    <property type="entry name" value="Retrovirus_Pol_polyprotein"/>
</dbReference>